<dbReference type="EMBL" id="MU268524">
    <property type="protein sequence ID" value="KAH7904314.1"/>
    <property type="molecule type" value="Genomic_DNA"/>
</dbReference>
<gene>
    <name evidence="1" type="ORF">BJ138DRAFT_1131012</name>
</gene>
<evidence type="ECO:0000313" key="1">
    <source>
        <dbReference type="EMBL" id="KAH7904314.1"/>
    </source>
</evidence>
<dbReference type="Proteomes" id="UP000790377">
    <property type="component" value="Unassembled WGS sequence"/>
</dbReference>
<keyword evidence="2" id="KW-1185">Reference proteome</keyword>
<proteinExistence type="predicted"/>
<name>A0ACB7ZT38_9AGAM</name>
<reference evidence="1" key="1">
    <citation type="journal article" date="2021" name="New Phytol.">
        <title>Evolutionary innovations through gain and loss of genes in the ectomycorrhizal Boletales.</title>
        <authorList>
            <person name="Wu G."/>
            <person name="Miyauchi S."/>
            <person name="Morin E."/>
            <person name="Kuo A."/>
            <person name="Drula E."/>
            <person name="Varga T."/>
            <person name="Kohler A."/>
            <person name="Feng B."/>
            <person name="Cao Y."/>
            <person name="Lipzen A."/>
            <person name="Daum C."/>
            <person name="Hundley H."/>
            <person name="Pangilinan J."/>
            <person name="Johnson J."/>
            <person name="Barry K."/>
            <person name="LaButti K."/>
            <person name="Ng V."/>
            <person name="Ahrendt S."/>
            <person name="Min B."/>
            <person name="Choi I.G."/>
            <person name="Park H."/>
            <person name="Plett J.M."/>
            <person name="Magnuson J."/>
            <person name="Spatafora J.W."/>
            <person name="Nagy L.G."/>
            <person name="Henrissat B."/>
            <person name="Grigoriev I.V."/>
            <person name="Yang Z.L."/>
            <person name="Xu J."/>
            <person name="Martin F.M."/>
        </authorList>
    </citation>
    <scope>NUCLEOTIDE SEQUENCE</scope>
    <source>
        <strain evidence="1">ATCC 28755</strain>
    </source>
</reference>
<protein>
    <submittedName>
        <fullName evidence="1">WD40-repeat-containing domain protein</fullName>
    </submittedName>
</protein>
<accession>A0ACB7ZT38</accession>
<sequence>MTVMWKKEESEVDGYRVGYSPDSRLIAATHHEAIDLLNAETGGRTRDSLQFGDGEFTVRCLAFSPDGTRLAVGSYNGNVQVFDVATGETVIGRFQAHTDTAMSLIYTLDGRQFITASWDKSIRVLDAATGQEIGDPMLGHTNWIWQIALNPNGQQLASSSEDSTVRFWDLKTRRQIGGPLQAQESRDFFSVAWSPDGRSIVAATKDNIYLWDAPPLDDHTAIPQASVLTTNIATLPITSRPRQNSISSSILNLPAGSQPLNQTPATDKLPDDFFDSSPDLPGRVHNQISTIPIATLPLRPSIPNTTKSKINPKTPSTSAPSPSNLFGRIGSHFKRNKNAPEAIKMQPSPPKYSPVGNVALGQADKRLYMDESKDKKPKPGDDDSEQVLVDVEIGLPK</sequence>
<organism evidence="1 2">
    <name type="scientific">Hygrophoropsis aurantiaca</name>
    <dbReference type="NCBI Taxonomy" id="72124"/>
    <lineage>
        <taxon>Eukaryota</taxon>
        <taxon>Fungi</taxon>
        <taxon>Dikarya</taxon>
        <taxon>Basidiomycota</taxon>
        <taxon>Agaricomycotina</taxon>
        <taxon>Agaricomycetes</taxon>
        <taxon>Agaricomycetidae</taxon>
        <taxon>Boletales</taxon>
        <taxon>Coniophorineae</taxon>
        <taxon>Hygrophoropsidaceae</taxon>
        <taxon>Hygrophoropsis</taxon>
    </lineage>
</organism>
<evidence type="ECO:0000313" key="2">
    <source>
        <dbReference type="Proteomes" id="UP000790377"/>
    </source>
</evidence>
<comment type="caution">
    <text evidence="1">The sequence shown here is derived from an EMBL/GenBank/DDBJ whole genome shotgun (WGS) entry which is preliminary data.</text>
</comment>